<feature type="domain" description="DUF397" evidence="1">
    <location>
        <begin position="13"/>
        <end position="58"/>
    </location>
</feature>
<name>A0ABW4GDT5_9ACTN</name>
<gene>
    <name evidence="2" type="ORF">ACFSJ0_25425</name>
</gene>
<organism evidence="2 3">
    <name type="scientific">Nonomuraea guangzhouensis</name>
    <dbReference type="NCBI Taxonomy" id="1291555"/>
    <lineage>
        <taxon>Bacteria</taxon>
        <taxon>Bacillati</taxon>
        <taxon>Actinomycetota</taxon>
        <taxon>Actinomycetes</taxon>
        <taxon>Streptosporangiales</taxon>
        <taxon>Streptosporangiaceae</taxon>
        <taxon>Nonomuraea</taxon>
    </lineage>
</organism>
<reference evidence="3" key="1">
    <citation type="journal article" date="2019" name="Int. J. Syst. Evol. Microbiol.">
        <title>The Global Catalogue of Microorganisms (GCM) 10K type strain sequencing project: providing services to taxonomists for standard genome sequencing and annotation.</title>
        <authorList>
            <consortium name="The Broad Institute Genomics Platform"/>
            <consortium name="The Broad Institute Genome Sequencing Center for Infectious Disease"/>
            <person name="Wu L."/>
            <person name="Ma J."/>
        </authorList>
    </citation>
    <scope>NUCLEOTIDE SEQUENCE [LARGE SCALE GENOMIC DNA]</scope>
    <source>
        <strain evidence="3">CGMCC 1.15399</strain>
    </source>
</reference>
<evidence type="ECO:0000259" key="1">
    <source>
        <dbReference type="Pfam" id="PF04149"/>
    </source>
</evidence>
<dbReference type="EMBL" id="JBHUCM010000019">
    <property type="protein sequence ID" value="MFD1540421.1"/>
    <property type="molecule type" value="Genomic_DNA"/>
</dbReference>
<keyword evidence="3" id="KW-1185">Reference proteome</keyword>
<proteinExistence type="predicted"/>
<dbReference type="Proteomes" id="UP001597097">
    <property type="component" value="Unassembled WGS sequence"/>
</dbReference>
<accession>A0ABW4GDT5</accession>
<evidence type="ECO:0000313" key="3">
    <source>
        <dbReference type="Proteomes" id="UP001597097"/>
    </source>
</evidence>
<dbReference type="RefSeq" id="WP_219526865.1">
    <property type="nucleotide sequence ID" value="NZ_JAHKRM010000001.1"/>
</dbReference>
<protein>
    <submittedName>
        <fullName evidence="2">DUF397 domain-containing protein</fullName>
    </submittedName>
</protein>
<comment type="caution">
    <text evidence="2">The sequence shown here is derived from an EMBL/GenBank/DDBJ whole genome shotgun (WGS) entry which is preliminary data.</text>
</comment>
<dbReference type="InterPro" id="IPR007278">
    <property type="entry name" value="DUF397"/>
</dbReference>
<dbReference type="Pfam" id="PF04149">
    <property type="entry name" value="DUF397"/>
    <property type="match status" value="1"/>
</dbReference>
<sequence length="65" mass="7114">MSSPQAPRDLTWHSCNNGNCVEVAKQADRVLLRVGTDSAGAHLSLTRQDWEGFRDGIKAGTFDII</sequence>
<evidence type="ECO:0000313" key="2">
    <source>
        <dbReference type="EMBL" id="MFD1540421.1"/>
    </source>
</evidence>